<gene>
    <name evidence="1" type="ORF">OB236_10885</name>
</gene>
<dbReference type="RefSeq" id="WP_076235225.1">
    <property type="nucleotide sequence ID" value="NZ_JAOQIO010000033.1"/>
</dbReference>
<evidence type="ECO:0000313" key="2">
    <source>
        <dbReference type="Proteomes" id="UP001652445"/>
    </source>
</evidence>
<dbReference type="EMBL" id="JAOQIO010000033">
    <property type="protein sequence ID" value="MCU6792625.1"/>
    <property type="molecule type" value="Genomic_DNA"/>
</dbReference>
<accession>A0ABT2UDE5</accession>
<name>A0ABT2UDE5_9BACL</name>
<reference evidence="1 2" key="1">
    <citation type="submission" date="2022-09" db="EMBL/GenBank/DDBJ databases">
        <authorList>
            <person name="Han X.L."/>
            <person name="Wang Q."/>
            <person name="Lu T."/>
        </authorList>
    </citation>
    <scope>NUCLEOTIDE SEQUENCE [LARGE SCALE GENOMIC DNA]</scope>
    <source>
        <strain evidence="1 2">WQ 127069</strain>
    </source>
</reference>
<comment type="caution">
    <text evidence="1">The sequence shown here is derived from an EMBL/GenBank/DDBJ whole genome shotgun (WGS) entry which is preliminary data.</text>
</comment>
<sequence>MKMDHRNFGNIVEIHQEVSPKEVNRYLALGWILLNVHTTDYGHPVERHQNTEFTLGWNKENGEVQKPQKEKSQIDDFISAWELKNSDEN</sequence>
<dbReference type="Proteomes" id="UP001652445">
    <property type="component" value="Unassembled WGS sequence"/>
</dbReference>
<evidence type="ECO:0000313" key="1">
    <source>
        <dbReference type="EMBL" id="MCU6792625.1"/>
    </source>
</evidence>
<proteinExistence type="predicted"/>
<keyword evidence="2" id="KW-1185">Reference proteome</keyword>
<protein>
    <submittedName>
        <fullName evidence="1">Uncharacterized protein</fullName>
    </submittedName>
</protein>
<organism evidence="1 2">
    <name type="scientific">Paenibacillus baimaensis</name>
    <dbReference type="NCBI Taxonomy" id="2982185"/>
    <lineage>
        <taxon>Bacteria</taxon>
        <taxon>Bacillati</taxon>
        <taxon>Bacillota</taxon>
        <taxon>Bacilli</taxon>
        <taxon>Bacillales</taxon>
        <taxon>Paenibacillaceae</taxon>
        <taxon>Paenibacillus</taxon>
    </lineage>
</organism>